<dbReference type="InterPro" id="IPR012296">
    <property type="entry name" value="Nuclease_put_TT1808"/>
</dbReference>
<gene>
    <name evidence="2" type="ORF">CWATWH0003_1492</name>
</gene>
<evidence type="ECO:0000313" key="2">
    <source>
        <dbReference type="EMBL" id="EHJ13842.1"/>
    </source>
</evidence>
<dbReference type="EMBL" id="AESD01000228">
    <property type="protein sequence ID" value="EHJ13842.1"/>
    <property type="molecule type" value="Genomic_DNA"/>
</dbReference>
<dbReference type="PANTHER" id="PTHR34107:SF5">
    <property type="entry name" value="SLL1355 PROTEIN"/>
    <property type="match status" value="1"/>
</dbReference>
<dbReference type="RefSeq" id="WP_007309916.1">
    <property type="nucleotide sequence ID" value="NZ_AESD01000228.1"/>
</dbReference>
<dbReference type="SUPFAM" id="SSF52980">
    <property type="entry name" value="Restriction endonuclease-like"/>
    <property type="match status" value="1"/>
</dbReference>
<dbReference type="Gene3D" id="3.90.1570.10">
    <property type="entry name" value="tt1808, chain A"/>
    <property type="match status" value="1"/>
</dbReference>
<reference evidence="2 3" key="1">
    <citation type="journal article" date="2011" name="Front. Microbiol.">
        <title>Two Strains of Crocosphaera watsonii with Highly Conserved Genomes are Distinguished by Strain-Specific Features.</title>
        <authorList>
            <person name="Bench S.R."/>
            <person name="Ilikchyan I.N."/>
            <person name="Tripp H.J."/>
            <person name="Zehr J.P."/>
        </authorList>
    </citation>
    <scope>NUCLEOTIDE SEQUENCE [LARGE SCALE GENOMIC DNA]</scope>
    <source>
        <strain evidence="2 3">WH 0003</strain>
    </source>
</reference>
<proteinExistence type="predicted"/>
<name>G5J1W1_CROWT</name>
<dbReference type="InterPro" id="IPR011335">
    <property type="entry name" value="Restrct_endonuc-II-like"/>
</dbReference>
<dbReference type="InterPro" id="IPR008538">
    <property type="entry name" value="Uma2"/>
</dbReference>
<dbReference type="GeneID" id="88765288"/>
<feature type="domain" description="Putative restriction endonuclease" evidence="1">
    <location>
        <begin position="12"/>
        <end position="178"/>
    </location>
</feature>
<protein>
    <recommendedName>
        <fullName evidence="1">Putative restriction endonuclease domain-containing protein</fullName>
    </recommendedName>
</protein>
<dbReference type="Proteomes" id="UP000003477">
    <property type="component" value="Unassembled WGS sequence"/>
</dbReference>
<accession>G5J1W1</accession>
<dbReference type="Pfam" id="PF05685">
    <property type="entry name" value="Uma2"/>
    <property type="match status" value="1"/>
</dbReference>
<organism evidence="2 3">
    <name type="scientific">Crocosphaera watsonii WH 0003</name>
    <dbReference type="NCBI Taxonomy" id="423471"/>
    <lineage>
        <taxon>Bacteria</taxon>
        <taxon>Bacillati</taxon>
        <taxon>Cyanobacteriota</taxon>
        <taxon>Cyanophyceae</taxon>
        <taxon>Oscillatoriophycideae</taxon>
        <taxon>Chroococcales</taxon>
        <taxon>Aphanothecaceae</taxon>
        <taxon>Crocosphaera</taxon>
    </lineage>
</organism>
<comment type="caution">
    <text evidence="2">The sequence shown here is derived from an EMBL/GenBank/DDBJ whole genome shotgun (WGS) entry which is preliminary data.</text>
</comment>
<dbReference type="PATRIC" id="fig|423471.3.peg.1390"/>
<dbReference type="PANTHER" id="PTHR34107">
    <property type="entry name" value="SLL0198 PROTEIN-RELATED"/>
    <property type="match status" value="1"/>
</dbReference>
<dbReference type="CDD" id="cd06260">
    <property type="entry name" value="DUF820-like"/>
    <property type="match status" value="1"/>
</dbReference>
<evidence type="ECO:0000259" key="1">
    <source>
        <dbReference type="Pfam" id="PF05685"/>
    </source>
</evidence>
<dbReference type="AlphaFoldDB" id="G5J1W1"/>
<sequence>MIETSSKSITLKDFLDLPETKPAKEYIKGKIIQKPMPRGKHSTIQTELSTAINITLKSNKVARAFSELRCTFSDRSIIPDISILRWNNIPRDNNGEIADSFYIAPDWVIEILSPEQSQTKVVKNILYCLDNGTEIGWLIDPNDKSVFIYFAQQKTLLFEAENDILPVPDFAKSFNLTVGELWAFLL</sequence>
<evidence type="ECO:0000313" key="3">
    <source>
        <dbReference type="Proteomes" id="UP000003477"/>
    </source>
</evidence>